<gene>
    <name evidence="2" type="ORF">PMAYCL1PPCAC_07814</name>
</gene>
<evidence type="ECO:0000313" key="2">
    <source>
        <dbReference type="EMBL" id="GMR37619.1"/>
    </source>
</evidence>
<evidence type="ECO:0000313" key="3">
    <source>
        <dbReference type="Proteomes" id="UP001328107"/>
    </source>
</evidence>
<keyword evidence="1" id="KW-0472">Membrane</keyword>
<protein>
    <submittedName>
        <fullName evidence="2">Uncharacterized protein</fullName>
    </submittedName>
</protein>
<accession>A0AAN4ZDN5</accession>
<sequence length="264" mass="31159">MNCPCCRTERLQNLITVTMTDDDCIEAKIEPPKLPHRRPLIPRTTSRLWPPSREKTRIFIESLRFNWAHDRVFEFTAYVLMLSYVILFREFFSIFRSNLKIKDHADCFCFWLTSGMAYFWYLAIISHFIFIGYGWGFTSQDSEEKNGSTEGTWSRRCLFHLIVVNLLRMALKMKERSEGETLCIMSEVSLIVTSLLTLSFGVNDASLLKRKRLKKAEDEGKMRRRIFAELRAREEGVYVPMRVEKNEGDARREKKYLRNRGLVL</sequence>
<keyword evidence="1" id="KW-1133">Transmembrane helix</keyword>
<dbReference type="AlphaFoldDB" id="A0AAN4ZDN5"/>
<dbReference type="EMBL" id="BTRK01000002">
    <property type="protein sequence ID" value="GMR37619.1"/>
    <property type="molecule type" value="Genomic_DNA"/>
</dbReference>
<keyword evidence="1" id="KW-0812">Transmembrane</keyword>
<keyword evidence="3" id="KW-1185">Reference proteome</keyword>
<evidence type="ECO:0000256" key="1">
    <source>
        <dbReference type="SAM" id="Phobius"/>
    </source>
</evidence>
<organism evidence="2 3">
    <name type="scientific">Pristionchus mayeri</name>
    <dbReference type="NCBI Taxonomy" id="1317129"/>
    <lineage>
        <taxon>Eukaryota</taxon>
        <taxon>Metazoa</taxon>
        <taxon>Ecdysozoa</taxon>
        <taxon>Nematoda</taxon>
        <taxon>Chromadorea</taxon>
        <taxon>Rhabditida</taxon>
        <taxon>Rhabditina</taxon>
        <taxon>Diplogasteromorpha</taxon>
        <taxon>Diplogasteroidea</taxon>
        <taxon>Neodiplogasteridae</taxon>
        <taxon>Pristionchus</taxon>
    </lineage>
</organism>
<proteinExistence type="predicted"/>
<name>A0AAN4ZDN5_9BILA</name>
<dbReference type="Proteomes" id="UP001328107">
    <property type="component" value="Unassembled WGS sequence"/>
</dbReference>
<comment type="caution">
    <text evidence="2">The sequence shown here is derived from an EMBL/GenBank/DDBJ whole genome shotgun (WGS) entry which is preliminary data.</text>
</comment>
<reference evidence="3" key="1">
    <citation type="submission" date="2022-10" db="EMBL/GenBank/DDBJ databases">
        <title>Genome assembly of Pristionchus species.</title>
        <authorList>
            <person name="Yoshida K."/>
            <person name="Sommer R.J."/>
        </authorList>
    </citation>
    <scope>NUCLEOTIDE SEQUENCE [LARGE SCALE GENOMIC DNA]</scope>
    <source>
        <strain evidence="3">RS5460</strain>
    </source>
</reference>
<feature type="transmembrane region" description="Helical" evidence="1">
    <location>
        <begin position="75"/>
        <end position="95"/>
    </location>
</feature>
<feature type="transmembrane region" description="Helical" evidence="1">
    <location>
        <begin position="107"/>
        <end position="133"/>
    </location>
</feature>